<evidence type="ECO:0000259" key="3">
    <source>
        <dbReference type="Pfam" id="PF17783"/>
    </source>
</evidence>
<dbReference type="InterPro" id="IPR040764">
    <property type="entry name" value="CvfB_WH"/>
</dbReference>
<evidence type="ECO:0000256" key="1">
    <source>
        <dbReference type="PIRNR" id="PIRNR012524"/>
    </source>
</evidence>
<dbReference type="RefSeq" id="WP_168660726.1">
    <property type="nucleotide sequence ID" value="NZ_CP051180.1"/>
</dbReference>
<evidence type="ECO:0000259" key="2">
    <source>
        <dbReference type="Pfam" id="PF13509"/>
    </source>
</evidence>
<dbReference type="KEGG" id="fes:HER31_11555"/>
<evidence type="ECO:0000313" key="4">
    <source>
        <dbReference type="EMBL" id="QIZ77466.1"/>
    </source>
</evidence>
<reference evidence="4 5" key="1">
    <citation type="submission" date="2020-04" db="EMBL/GenBank/DDBJ databases">
        <title>Ferrimonas sp. S7 isolated from sea water.</title>
        <authorList>
            <person name="Bae S.S."/>
            <person name="Baek K."/>
        </authorList>
    </citation>
    <scope>NUCLEOTIDE SEQUENCE [LARGE SCALE GENOMIC DNA]</scope>
    <source>
        <strain evidence="4 5">S7</strain>
    </source>
</reference>
<dbReference type="PANTHER" id="PTHR37296:SF1">
    <property type="entry name" value="CONSERVED VIRULENCE FACTOR B"/>
    <property type="match status" value="1"/>
</dbReference>
<feature type="domain" description="Conserved virulence factor B-like winged helix" evidence="3">
    <location>
        <begin position="219"/>
        <end position="276"/>
    </location>
</feature>
<dbReference type="InterPro" id="IPR039566">
    <property type="entry name" value="CvfB_S1_st"/>
</dbReference>
<feature type="domain" description="Conserved virulence factor B first S1" evidence="2">
    <location>
        <begin position="4"/>
        <end position="63"/>
    </location>
</feature>
<organism evidence="4 5">
    <name type="scientific">Ferrimonas lipolytica</name>
    <dbReference type="NCBI Taxonomy" id="2724191"/>
    <lineage>
        <taxon>Bacteria</taxon>
        <taxon>Pseudomonadati</taxon>
        <taxon>Pseudomonadota</taxon>
        <taxon>Gammaproteobacteria</taxon>
        <taxon>Alteromonadales</taxon>
        <taxon>Ferrimonadaceae</taxon>
        <taxon>Ferrimonas</taxon>
    </lineage>
</organism>
<dbReference type="InterPro" id="IPR012340">
    <property type="entry name" value="NA-bd_OB-fold"/>
</dbReference>
<dbReference type="Proteomes" id="UP000501602">
    <property type="component" value="Chromosome"/>
</dbReference>
<gene>
    <name evidence="4" type="ORF">HER31_11555</name>
</gene>
<dbReference type="PANTHER" id="PTHR37296">
    <property type="entry name" value="CONSERVED VIRULENCE FACTOR B"/>
    <property type="match status" value="1"/>
</dbReference>
<keyword evidence="5" id="KW-1185">Reference proteome</keyword>
<dbReference type="Gene3D" id="1.10.10.10">
    <property type="entry name" value="Winged helix-like DNA-binding domain superfamily/Winged helix DNA-binding domain"/>
    <property type="match status" value="1"/>
</dbReference>
<accession>A0A6H1UGX7</accession>
<sequence>MVEIGQYNTLEVVKKVGFGVYLDGDDLGEILLPKKWVPEGTEVGAKVEVFLYLDSEDQFIATTMKPKAQVGQFASLKCSATTDFGAFLDWGLDKDLLVPFNQQKKPFEEGRFYVVYLYVDQHTDRIAASAKIDRFLDKTPANYSNGEKVSLLIAGKSDIGYKAIINNEHWGVIYFDSVFKDLKPGMRMPGFIKKVRDGGGIDVSINPPVHKQADQVSDHIISYLQNQPNGFAPIYDKTDPETIKRTFGVSKAVFKRAIGGLYKSGQITILKDGIELK</sequence>
<dbReference type="PIRSF" id="PIRSF012524">
    <property type="entry name" value="YitL_S1"/>
    <property type="match status" value="1"/>
</dbReference>
<comment type="similarity">
    <text evidence="1">Belongs to the CvfB family.</text>
</comment>
<dbReference type="EMBL" id="CP051180">
    <property type="protein sequence ID" value="QIZ77466.1"/>
    <property type="molecule type" value="Genomic_DNA"/>
</dbReference>
<dbReference type="AlphaFoldDB" id="A0A6H1UGX7"/>
<evidence type="ECO:0000313" key="5">
    <source>
        <dbReference type="Proteomes" id="UP000501602"/>
    </source>
</evidence>
<dbReference type="Gene3D" id="2.40.50.140">
    <property type="entry name" value="Nucleic acid-binding proteins"/>
    <property type="match status" value="1"/>
</dbReference>
<proteinExistence type="inferred from homology"/>
<name>A0A6H1UGX7_9GAMM</name>
<protein>
    <submittedName>
        <fullName evidence="4">GntR family transcriptional regulator</fullName>
    </submittedName>
</protein>
<dbReference type="InterPro" id="IPR036388">
    <property type="entry name" value="WH-like_DNA-bd_sf"/>
</dbReference>
<dbReference type="Pfam" id="PF13509">
    <property type="entry name" value="S1_2"/>
    <property type="match status" value="2"/>
</dbReference>
<dbReference type="InterPro" id="IPR014464">
    <property type="entry name" value="CvfB_fam"/>
</dbReference>
<feature type="domain" description="Conserved virulence factor B first S1" evidence="2">
    <location>
        <begin position="70"/>
        <end position="128"/>
    </location>
</feature>
<dbReference type="Pfam" id="PF17783">
    <property type="entry name" value="WHD_CvfB"/>
    <property type="match status" value="1"/>
</dbReference>